<evidence type="ECO:0000313" key="3">
    <source>
        <dbReference type="Proteomes" id="UP001597399"/>
    </source>
</evidence>
<name>A0ABW5S0K3_9BACL</name>
<dbReference type="Gene3D" id="3.30.460.10">
    <property type="entry name" value="Beta Polymerase, domain 2"/>
    <property type="match status" value="1"/>
</dbReference>
<dbReference type="SUPFAM" id="SSF81301">
    <property type="entry name" value="Nucleotidyltransferase"/>
    <property type="match status" value="1"/>
</dbReference>
<organism evidence="2 3">
    <name type="scientific">Sporolactobacillus shoreicorticis</name>
    <dbReference type="NCBI Taxonomy" id="1923877"/>
    <lineage>
        <taxon>Bacteria</taxon>
        <taxon>Bacillati</taxon>
        <taxon>Bacillota</taxon>
        <taxon>Bacilli</taxon>
        <taxon>Bacillales</taxon>
        <taxon>Sporolactobacillaceae</taxon>
        <taxon>Sporolactobacillus</taxon>
    </lineage>
</organism>
<dbReference type="CDD" id="cd05403">
    <property type="entry name" value="NT_KNTase_like"/>
    <property type="match status" value="1"/>
</dbReference>
<reference evidence="3" key="1">
    <citation type="journal article" date="2019" name="Int. J. Syst. Evol. Microbiol.">
        <title>The Global Catalogue of Microorganisms (GCM) 10K type strain sequencing project: providing services to taxonomists for standard genome sequencing and annotation.</title>
        <authorList>
            <consortium name="The Broad Institute Genomics Platform"/>
            <consortium name="The Broad Institute Genome Sequencing Center for Infectious Disease"/>
            <person name="Wu L."/>
            <person name="Ma J."/>
        </authorList>
    </citation>
    <scope>NUCLEOTIDE SEQUENCE [LARGE SCALE GENOMIC DNA]</scope>
    <source>
        <strain evidence="3">TISTR 2466</strain>
    </source>
</reference>
<dbReference type="RefSeq" id="WP_253058137.1">
    <property type="nucleotide sequence ID" value="NZ_JAMXWM010000002.1"/>
</dbReference>
<comment type="caution">
    <text evidence="2">The sequence shown here is derived from an EMBL/GenBank/DDBJ whole genome shotgun (WGS) entry which is preliminary data.</text>
</comment>
<protein>
    <submittedName>
        <fullName evidence="2">Nucleotidyltransferase domain-containing protein</fullName>
    </submittedName>
</protein>
<evidence type="ECO:0000313" key="2">
    <source>
        <dbReference type="EMBL" id="MFD2693291.1"/>
    </source>
</evidence>
<dbReference type="InterPro" id="IPR002934">
    <property type="entry name" value="Polymerase_NTP_transf_dom"/>
</dbReference>
<feature type="domain" description="Polymerase nucleotidyl transferase" evidence="1">
    <location>
        <begin position="10"/>
        <end position="72"/>
    </location>
</feature>
<keyword evidence="3" id="KW-1185">Reference proteome</keyword>
<proteinExistence type="predicted"/>
<accession>A0ABW5S0K3</accession>
<dbReference type="EMBL" id="JBHUMQ010000015">
    <property type="protein sequence ID" value="MFD2693291.1"/>
    <property type="molecule type" value="Genomic_DNA"/>
</dbReference>
<evidence type="ECO:0000259" key="1">
    <source>
        <dbReference type="Pfam" id="PF01909"/>
    </source>
</evidence>
<dbReference type="InterPro" id="IPR043519">
    <property type="entry name" value="NT_sf"/>
</dbReference>
<gene>
    <name evidence="2" type="ORF">ACFSUE_06550</name>
</gene>
<dbReference type="Pfam" id="PF01909">
    <property type="entry name" value="NTP_transf_2"/>
    <property type="match status" value="1"/>
</dbReference>
<dbReference type="Proteomes" id="UP001597399">
    <property type="component" value="Unassembled WGS sequence"/>
</dbReference>
<sequence length="313" mass="36457">MNKRSEQLIRLAKEMTDEWPDRIEYASVSGSAARGDADKYSDLDIHIFGRRFTGEQEQNHLYHGEIVQVHAGLLPNRGQIIRSPWEERAWAELMIIKDRDNRLGKIKKDALNYFFSSAGRKKILGQVAQIVDQRIHFAYSCLGKKQWFSATHAAMGAWSEAAFCRMFLKTHQLSTGQLIPFYRREGLYQEFLDCSIINGLRYENLSSVLCKLRNYLKDKGSLSPFNKDPLQHELCKRKNERFVNKGDFVNLQWQMYGEALWLFFDSAGKENFEMFHQKLPDSLKHELRKVGFVPLDRSRVELLCGLSRKLLTL</sequence>